<accession>L0NKL4</accession>
<dbReference type="STRING" id="1125847.NT26_3119"/>
<keyword evidence="2" id="KW-1185">Reference proteome</keyword>
<gene>
    <name evidence="1" type="ORF">NT26_3119</name>
</gene>
<dbReference type="AlphaFoldDB" id="L0NKL4"/>
<evidence type="ECO:0000313" key="1">
    <source>
        <dbReference type="EMBL" id="CCF20842.1"/>
    </source>
</evidence>
<organism evidence="1 2">
    <name type="scientific">Pseudorhizobium banfieldiae</name>
    <dbReference type="NCBI Taxonomy" id="1125847"/>
    <lineage>
        <taxon>Bacteria</taxon>
        <taxon>Pseudomonadati</taxon>
        <taxon>Pseudomonadota</taxon>
        <taxon>Alphaproteobacteria</taxon>
        <taxon>Hyphomicrobiales</taxon>
        <taxon>Rhizobiaceae</taxon>
        <taxon>Rhizobium/Agrobacterium group</taxon>
        <taxon>Pseudorhizobium</taxon>
    </lineage>
</organism>
<protein>
    <submittedName>
        <fullName evidence="1">Uncharacterized protein</fullName>
    </submittedName>
</protein>
<reference evidence="1 2" key="1">
    <citation type="journal article" date="2013" name="Genome Biol. Evol.">
        <title>Life in an arsenic-containing gold mine: genome and physiology of the autotrophic arsenite-oxidizing bacterium rhizobium sp. NT-26.</title>
        <authorList>
            <person name="Andres J."/>
            <person name="Arsene-Ploetze F."/>
            <person name="Barbe V."/>
            <person name="Brochier-Armanet C."/>
            <person name="Cleiss-Arnold J."/>
            <person name="Coppee J.Y."/>
            <person name="Dillies M.A."/>
            <person name="Geist"/>
            <person name="L"/>
            <person name="Joublin A."/>
            <person name="Koechler S."/>
            <person name="Lassalle F."/>
            <person name="Marchal M."/>
            <person name="Medigue C."/>
            <person name="Muller D."/>
            <person name="Nesme X."/>
            <person name="Plewniak F."/>
            <person name="Proux C."/>
            <person name="Ramirez-Bahena M.H."/>
            <person name="Schenowitz C."/>
            <person name="Sismeiro O."/>
            <person name="Vallenet D."/>
            <person name="Santini J.M."/>
            <person name="Bertin P.N."/>
        </authorList>
    </citation>
    <scope>NUCLEOTIDE SEQUENCE [LARGE SCALE GENOMIC DNA]</scope>
    <source>
        <strain evidence="1 2">NT-26</strain>
    </source>
</reference>
<dbReference type="EMBL" id="FO082820">
    <property type="protein sequence ID" value="CCF20842.1"/>
    <property type="molecule type" value="Genomic_DNA"/>
</dbReference>
<evidence type="ECO:0000313" key="2">
    <source>
        <dbReference type="Proteomes" id="UP000010792"/>
    </source>
</evidence>
<dbReference type="Proteomes" id="UP000010792">
    <property type="component" value="Chromosome"/>
</dbReference>
<proteinExistence type="predicted"/>
<name>L0NKL4_9HYPH</name>
<dbReference type="KEGG" id="rht:NT26_3119"/>
<sequence>MLRESVLEVEVTATFEADLVVMDLVLSPSTRGSSICTRRRQVSWLADHALDVRLPGISQWLVDVSSPLTVAGAAVALISCLTTFPLGPNRHQRRDHYSQNGRPGNHLRRIDMTAAAGLLTFQTVLPGNGTG</sequence>